<evidence type="ECO:0000313" key="12">
    <source>
        <dbReference type="EMBL" id="CAF0920112.1"/>
    </source>
</evidence>
<feature type="region of interest" description="Disordered" evidence="9">
    <location>
        <begin position="436"/>
        <end position="456"/>
    </location>
</feature>
<name>A0A814B082_9BILA</name>
<dbReference type="EMBL" id="CAJNOH010000001">
    <property type="protein sequence ID" value="CAF0722710.1"/>
    <property type="molecule type" value="Genomic_DNA"/>
</dbReference>
<evidence type="ECO:0000256" key="4">
    <source>
        <dbReference type="ARBA" id="ARBA00022576"/>
    </source>
</evidence>
<evidence type="ECO:0000256" key="8">
    <source>
        <dbReference type="RuleBase" id="RU004504"/>
    </source>
</evidence>
<keyword evidence="13" id="KW-1185">Reference proteome</keyword>
<comment type="cofactor">
    <cofactor evidence="1 8">
        <name>pyridoxal 5'-phosphate</name>
        <dbReference type="ChEBI" id="CHEBI:597326"/>
    </cofactor>
</comment>
<comment type="caution">
    <text evidence="12">The sequence shown here is derived from an EMBL/GenBank/DDBJ whole genome shotgun (WGS) entry which is preliminary data.</text>
</comment>
<proteinExistence type="inferred from homology"/>
<dbReference type="FunFam" id="3.90.1150.10:FF:000049">
    <property type="entry name" value="Alanine-glyoxylate aminotransferase 1"/>
    <property type="match status" value="1"/>
</dbReference>
<dbReference type="Gene3D" id="3.90.1150.10">
    <property type="entry name" value="Aspartate Aminotransferase, domain 1"/>
    <property type="match status" value="1"/>
</dbReference>
<evidence type="ECO:0000256" key="3">
    <source>
        <dbReference type="ARBA" id="ARBA00013049"/>
    </source>
</evidence>
<dbReference type="EC" id="2.6.1.44" evidence="3"/>
<dbReference type="PANTHER" id="PTHR21152:SF24">
    <property type="entry name" value="ALANINE--GLYOXYLATE AMINOTRANSFERASE 1"/>
    <property type="match status" value="1"/>
</dbReference>
<evidence type="ECO:0000256" key="2">
    <source>
        <dbReference type="ARBA" id="ARBA00009236"/>
    </source>
</evidence>
<gene>
    <name evidence="12" type="ORF">JXQ802_LOCUS10086</name>
    <name evidence="11" type="ORF">PYM288_LOCUS340</name>
</gene>
<evidence type="ECO:0000313" key="13">
    <source>
        <dbReference type="Proteomes" id="UP000663870"/>
    </source>
</evidence>
<evidence type="ECO:0000256" key="6">
    <source>
        <dbReference type="ARBA" id="ARBA00022898"/>
    </source>
</evidence>
<keyword evidence="6" id="KW-0663">Pyridoxal phosphate</keyword>
<dbReference type="AlphaFoldDB" id="A0A814B082"/>
<dbReference type="EMBL" id="CAJNOL010000190">
    <property type="protein sequence ID" value="CAF0920112.1"/>
    <property type="molecule type" value="Genomic_DNA"/>
</dbReference>
<comment type="similarity">
    <text evidence="2 7">Belongs to the class-V pyridoxal-phosphate-dependent aminotransferase family.</text>
</comment>
<dbReference type="InterPro" id="IPR015421">
    <property type="entry name" value="PyrdxlP-dep_Trfase_major"/>
</dbReference>
<dbReference type="GO" id="GO:0005777">
    <property type="term" value="C:peroxisome"/>
    <property type="evidence" value="ECO:0007669"/>
    <property type="project" value="TreeGrafter"/>
</dbReference>
<dbReference type="FunFam" id="3.40.640.10:FF:000027">
    <property type="entry name" value="Serine--pyruvate aminotransferase, mitochondrial"/>
    <property type="match status" value="1"/>
</dbReference>
<dbReference type="Proteomes" id="UP000663854">
    <property type="component" value="Unassembled WGS sequence"/>
</dbReference>
<feature type="compositionally biased region" description="Polar residues" evidence="9">
    <location>
        <begin position="445"/>
        <end position="456"/>
    </location>
</feature>
<evidence type="ECO:0000256" key="9">
    <source>
        <dbReference type="SAM" id="MobiDB-lite"/>
    </source>
</evidence>
<evidence type="ECO:0000256" key="7">
    <source>
        <dbReference type="RuleBase" id="RU004075"/>
    </source>
</evidence>
<dbReference type="Gene3D" id="3.40.640.10">
    <property type="entry name" value="Type I PLP-dependent aspartate aminotransferase-like (Major domain)"/>
    <property type="match status" value="1"/>
</dbReference>
<evidence type="ECO:0000256" key="1">
    <source>
        <dbReference type="ARBA" id="ARBA00001933"/>
    </source>
</evidence>
<dbReference type="PROSITE" id="PS00595">
    <property type="entry name" value="AA_TRANSFER_CLASS_5"/>
    <property type="match status" value="1"/>
</dbReference>
<dbReference type="InterPro" id="IPR015422">
    <property type="entry name" value="PyrdxlP-dep_Trfase_small"/>
</dbReference>
<sequence length="456" mass="50273">MTFHQAEHPLLVIPGSIEVSDDVLLANATPSQSHMSKSFVQTFGETIKMFRQVLVTERGQPFIVAGSGTLGWDMVASNLTEPGDEALVLHSGYFGQSFADCLETYGAKVTQLKAPVGQCPSREELVQALKAKKYKIVTITHVDTSTGVLSNPQMISEVVHEISPDTLIVLDGVCSVGSEVIRMDEWSLDVVMCASQKGLGVPPGLSLVCASERAIRIVETRKTKINSYFASWLNWLPVMRGYEQGKPVYFATPPIQIICALHTSLKEITSRPIEERWARHKQASIDFKQFVTDELGLKQVPSDPSIAANGMTAIYFPDGLSASDIIPRLLERGIVVAGGLHKEIKDKYFRIGHMGITVMDTKTRNDLEKVKDALRNVFKEAGYVQYFLAKYFVKSISSKHMENENNTSASESSLPPLDEANRRKLHAFYSSMALPGSSPDDGLQSIDSDNVNCDVR</sequence>
<keyword evidence="4" id="KW-0032">Aminotransferase</keyword>
<keyword evidence="5" id="KW-0808">Transferase</keyword>
<evidence type="ECO:0000259" key="10">
    <source>
        <dbReference type="Pfam" id="PF00266"/>
    </source>
</evidence>
<dbReference type="SUPFAM" id="SSF53383">
    <property type="entry name" value="PLP-dependent transferases"/>
    <property type="match status" value="1"/>
</dbReference>
<evidence type="ECO:0000313" key="11">
    <source>
        <dbReference type="EMBL" id="CAF0722710.1"/>
    </source>
</evidence>
<feature type="domain" description="Aminotransferase class V" evidence="10">
    <location>
        <begin position="26"/>
        <end position="341"/>
    </location>
</feature>
<dbReference type="GO" id="GO:0019265">
    <property type="term" value="P:glycine biosynthetic process, by transamination of glyoxylate"/>
    <property type="evidence" value="ECO:0007669"/>
    <property type="project" value="TreeGrafter"/>
</dbReference>
<dbReference type="PANTHER" id="PTHR21152">
    <property type="entry name" value="AMINOTRANSFERASE CLASS V"/>
    <property type="match status" value="1"/>
</dbReference>
<dbReference type="InterPro" id="IPR020578">
    <property type="entry name" value="Aminotrans_V_PyrdxlP_BS"/>
</dbReference>
<protein>
    <recommendedName>
        <fullName evidence="3">alanine--glyoxylate transaminase</fullName>
        <ecNumber evidence="3">2.6.1.44</ecNumber>
    </recommendedName>
</protein>
<accession>A0A814B082</accession>
<dbReference type="InterPro" id="IPR015424">
    <property type="entry name" value="PyrdxlP-dep_Trfase"/>
</dbReference>
<dbReference type="Pfam" id="PF00266">
    <property type="entry name" value="Aminotran_5"/>
    <property type="match status" value="1"/>
</dbReference>
<dbReference type="Proteomes" id="UP000663870">
    <property type="component" value="Unassembled WGS sequence"/>
</dbReference>
<dbReference type="GO" id="GO:0004760">
    <property type="term" value="F:L-serine-pyruvate transaminase activity"/>
    <property type="evidence" value="ECO:0007669"/>
    <property type="project" value="TreeGrafter"/>
</dbReference>
<dbReference type="GO" id="GO:0008453">
    <property type="term" value="F:alanine-glyoxylate transaminase activity"/>
    <property type="evidence" value="ECO:0007669"/>
    <property type="project" value="UniProtKB-EC"/>
</dbReference>
<organism evidence="12 13">
    <name type="scientific">Rotaria sordida</name>
    <dbReference type="NCBI Taxonomy" id="392033"/>
    <lineage>
        <taxon>Eukaryota</taxon>
        <taxon>Metazoa</taxon>
        <taxon>Spiralia</taxon>
        <taxon>Gnathifera</taxon>
        <taxon>Rotifera</taxon>
        <taxon>Eurotatoria</taxon>
        <taxon>Bdelloidea</taxon>
        <taxon>Philodinida</taxon>
        <taxon>Philodinidae</taxon>
        <taxon>Rotaria</taxon>
    </lineage>
</organism>
<reference evidence="12" key="1">
    <citation type="submission" date="2021-02" db="EMBL/GenBank/DDBJ databases">
        <authorList>
            <person name="Nowell W R."/>
        </authorList>
    </citation>
    <scope>NUCLEOTIDE SEQUENCE</scope>
</reference>
<dbReference type="InterPro" id="IPR000192">
    <property type="entry name" value="Aminotrans_V_dom"/>
</dbReference>
<evidence type="ECO:0000256" key="5">
    <source>
        <dbReference type="ARBA" id="ARBA00022679"/>
    </source>
</evidence>